<evidence type="ECO:0000313" key="7">
    <source>
        <dbReference type="EMBL" id="OMJ87418.1"/>
    </source>
</evidence>
<feature type="domain" description="C3H1-type" evidence="6">
    <location>
        <begin position="46"/>
        <end position="73"/>
    </location>
</feature>
<feature type="region of interest" description="Disordered" evidence="5">
    <location>
        <begin position="1"/>
        <end position="39"/>
    </location>
</feature>
<dbReference type="SMART" id="SM00356">
    <property type="entry name" value="ZnF_C3H1"/>
    <property type="match status" value="1"/>
</dbReference>
<comment type="caution">
    <text evidence="7">The sequence shown here is derived from an EMBL/GenBank/DDBJ whole genome shotgun (WGS) entry which is preliminary data.</text>
</comment>
<organism evidence="7 8">
    <name type="scientific">Stentor coeruleus</name>
    <dbReference type="NCBI Taxonomy" id="5963"/>
    <lineage>
        <taxon>Eukaryota</taxon>
        <taxon>Sar</taxon>
        <taxon>Alveolata</taxon>
        <taxon>Ciliophora</taxon>
        <taxon>Postciliodesmatophora</taxon>
        <taxon>Heterotrichea</taxon>
        <taxon>Heterotrichida</taxon>
        <taxon>Stentoridae</taxon>
        <taxon>Stentor</taxon>
    </lineage>
</organism>
<reference evidence="7 8" key="1">
    <citation type="submission" date="2016-11" db="EMBL/GenBank/DDBJ databases">
        <title>The macronuclear genome of Stentor coeruleus: a giant cell with tiny introns.</title>
        <authorList>
            <person name="Slabodnick M."/>
            <person name="Ruby J.G."/>
            <person name="Reiff S.B."/>
            <person name="Swart E.C."/>
            <person name="Gosai S."/>
            <person name="Prabakaran S."/>
            <person name="Witkowska E."/>
            <person name="Larue G.E."/>
            <person name="Fisher S."/>
            <person name="Freeman R.M."/>
            <person name="Gunawardena J."/>
            <person name="Chu W."/>
            <person name="Stover N.A."/>
            <person name="Gregory B.D."/>
            <person name="Nowacki M."/>
            <person name="Derisi J."/>
            <person name="Roy S.W."/>
            <person name="Marshall W.F."/>
            <person name="Sood P."/>
        </authorList>
    </citation>
    <scope>NUCLEOTIDE SEQUENCE [LARGE SCALE GENOMIC DNA]</scope>
    <source>
        <strain evidence="7">WM001</strain>
    </source>
</reference>
<dbReference type="SUPFAM" id="SSF50978">
    <property type="entry name" value="WD40 repeat-like"/>
    <property type="match status" value="1"/>
</dbReference>
<dbReference type="PANTHER" id="PTHR19857:SF8">
    <property type="entry name" value="ANGIO-ASSOCIATED MIGRATORY CELL PROTEIN"/>
    <property type="match status" value="1"/>
</dbReference>
<dbReference type="Pfam" id="PF00400">
    <property type="entry name" value="WD40"/>
    <property type="match status" value="1"/>
</dbReference>
<feature type="zinc finger region" description="C3H1-type" evidence="4">
    <location>
        <begin position="46"/>
        <end position="73"/>
    </location>
</feature>
<dbReference type="PROSITE" id="PS50082">
    <property type="entry name" value="WD_REPEATS_2"/>
    <property type="match status" value="1"/>
</dbReference>
<dbReference type="Gene3D" id="2.130.10.10">
    <property type="entry name" value="YVTN repeat-like/Quinoprotein amine dehydrogenase"/>
    <property type="match status" value="1"/>
</dbReference>
<feature type="compositionally biased region" description="Polar residues" evidence="5">
    <location>
        <begin position="27"/>
        <end position="39"/>
    </location>
</feature>
<dbReference type="PANTHER" id="PTHR19857">
    <property type="entry name" value="MITOCHONDRIAL DIVISION PROTEIN 1-RELATED"/>
    <property type="match status" value="1"/>
</dbReference>
<name>A0A1R2CEG9_9CILI</name>
<dbReference type="AlphaFoldDB" id="A0A1R2CEG9"/>
<keyword evidence="2" id="KW-0677">Repeat</keyword>
<evidence type="ECO:0000256" key="4">
    <source>
        <dbReference type="PROSITE-ProRule" id="PRU00723"/>
    </source>
</evidence>
<dbReference type="InterPro" id="IPR051179">
    <property type="entry name" value="WD_repeat_multifunction"/>
</dbReference>
<dbReference type="SMART" id="SM00320">
    <property type="entry name" value="WD40"/>
    <property type="match status" value="2"/>
</dbReference>
<evidence type="ECO:0000256" key="1">
    <source>
        <dbReference type="ARBA" id="ARBA00022574"/>
    </source>
</evidence>
<sequence length="386" mass="41777">MSNRGGRRFSNNRGGHGGGRGQNSFNPESQFTGFQNGGQNFSRAPLNKPKVCMFFQQGACNNNANCQSLHQYSFNNEIGRLQSISVGSPIFASCMVSQSQIAVALSGKIAIYEVTNGEKITEIQIQGKTKCLAYTSDIAGGTLLFCGETQRGQLLGAIGTGGNIFNFPAAHSVGVNCMIIKRNLIFVGGDDAKVSVWYFSGQGFALGMTIDVDATMQSQICCLEFVGNTLIAGLLNGVVVGWEYNFESNQCAWKGNLHLVHKGKVTSLVVLNDNYIFSGGDDGMINCWDASSGFNGGTLLNISKNKPMQITQMSICECSNGTSLLVATSSGKILWYLLQQSDAKFFQPLNYHKKSITGLKLFENLHNFNGFITTSIDGFILVSNWN</sequence>
<keyword evidence="4" id="KW-0863">Zinc-finger</keyword>
<keyword evidence="8" id="KW-1185">Reference proteome</keyword>
<evidence type="ECO:0000256" key="2">
    <source>
        <dbReference type="ARBA" id="ARBA00022737"/>
    </source>
</evidence>
<evidence type="ECO:0000259" key="6">
    <source>
        <dbReference type="PROSITE" id="PS50103"/>
    </source>
</evidence>
<keyword evidence="4" id="KW-0862">Zinc</keyword>
<dbReference type="Proteomes" id="UP000187209">
    <property type="component" value="Unassembled WGS sequence"/>
</dbReference>
<proteinExistence type="predicted"/>
<dbReference type="InterPro" id="IPR001680">
    <property type="entry name" value="WD40_rpt"/>
</dbReference>
<accession>A0A1R2CEG9</accession>
<evidence type="ECO:0000256" key="3">
    <source>
        <dbReference type="PROSITE-ProRule" id="PRU00221"/>
    </source>
</evidence>
<evidence type="ECO:0000256" key="5">
    <source>
        <dbReference type="SAM" id="MobiDB-lite"/>
    </source>
</evidence>
<evidence type="ECO:0000313" key="8">
    <source>
        <dbReference type="Proteomes" id="UP000187209"/>
    </source>
</evidence>
<dbReference type="InterPro" id="IPR015943">
    <property type="entry name" value="WD40/YVTN_repeat-like_dom_sf"/>
</dbReference>
<dbReference type="GO" id="GO:0008270">
    <property type="term" value="F:zinc ion binding"/>
    <property type="evidence" value="ECO:0007669"/>
    <property type="project" value="UniProtKB-KW"/>
</dbReference>
<gene>
    <name evidence="7" type="ORF">SteCoe_10835</name>
</gene>
<feature type="repeat" description="WD" evidence="3">
    <location>
        <begin position="258"/>
        <end position="293"/>
    </location>
</feature>
<dbReference type="PROSITE" id="PS50103">
    <property type="entry name" value="ZF_C3H1"/>
    <property type="match status" value="1"/>
</dbReference>
<keyword evidence="4" id="KW-0479">Metal-binding</keyword>
<protein>
    <recommendedName>
        <fullName evidence="6">C3H1-type domain-containing protein</fullName>
    </recommendedName>
</protein>
<keyword evidence="1 3" id="KW-0853">WD repeat</keyword>
<feature type="compositionally biased region" description="Low complexity" evidence="5">
    <location>
        <begin position="1"/>
        <end position="13"/>
    </location>
</feature>
<dbReference type="InterPro" id="IPR036322">
    <property type="entry name" value="WD40_repeat_dom_sf"/>
</dbReference>
<dbReference type="InterPro" id="IPR000571">
    <property type="entry name" value="Znf_CCCH"/>
</dbReference>
<dbReference type="EMBL" id="MPUH01000177">
    <property type="protein sequence ID" value="OMJ87418.1"/>
    <property type="molecule type" value="Genomic_DNA"/>
</dbReference>